<proteinExistence type="predicted"/>
<keyword evidence="1" id="KW-0677">Repeat</keyword>
<name>A0A2G5V2R9_9PELO</name>
<dbReference type="OrthoDB" id="10253954at2759"/>
<dbReference type="Gene3D" id="2.60.40.10">
    <property type="entry name" value="Immunoglobulins"/>
    <property type="match status" value="3"/>
</dbReference>
<evidence type="ECO:0000313" key="5">
    <source>
        <dbReference type="EMBL" id="PIC45921.1"/>
    </source>
</evidence>
<dbReference type="STRING" id="1611254.A0A2G5V2R9"/>
<dbReference type="PRINTS" id="PR00014">
    <property type="entry name" value="FNTYPEIII"/>
</dbReference>
<comment type="caution">
    <text evidence="5">The sequence shown here is derived from an EMBL/GenBank/DDBJ whole genome shotgun (WGS) entry which is preliminary data.</text>
</comment>
<evidence type="ECO:0000256" key="1">
    <source>
        <dbReference type="ARBA" id="ARBA00022737"/>
    </source>
</evidence>
<dbReference type="CDD" id="cd00063">
    <property type="entry name" value="FN3"/>
    <property type="match status" value="3"/>
</dbReference>
<dbReference type="FunFam" id="2.60.40.10:FF:002354">
    <property type="entry name" value="Protein-tyrosine-phosphatase"/>
    <property type="match status" value="1"/>
</dbReference>
<dbReference type="InterPro" id="IPR050964">
    <property type="entry name" value="Striated_Muscle_Regulatory"/>
</dbReference>
<feature type="domain" description="Fibronectin type-III" evidence="4">
    <location>
        <begin position="204"/>
        <end position="303"/>
    </location>
</feature>
<gene>
    <name evidence="5" type="primary">Cnig_chr_II.g5783</name>
    <name evidence="5" type="ORF">B9Z55_005783</name>
</gene>
<dbReference type="Pfam" id="PF00041">
    <property type="entry name" value="fn3"/>
    <property type="match status" value="2"/>
</dbReference>
<dbReference type="EMBL" id="PDUG01000002">
    <property type="protein sequence ID" value="PIC45921.1"/>
    <property type="molecule type" value="Genomic_DNA"/>
</dbReference>
<dbReference type="PANTHER" id="PTHR13817">
    <property type="entry name" value="TITIN"/>
    <property type="match status" value="1"/>
</dbReference>
<dbReference type="SUPFAM" id="SSF49265">
    <property type="entry name" value="Fibronectin type III"/>
    <property type="match status" value="2"/>
</dbReference>
<sequence length="401" mass="44640">MGTPTIPWATINKVRTTLILVFLLLLTPSCRGEQKQKGKKGRGIKCPWAEGDPFSLSPFPEDINLHRGKRRLIDENERGSNTILSDSLINGFWFSVPSSPRNFNAELTSATSVKLTWDAPAAANGALLGYYVYLDRIINGEPAVDKNSKKRMVMIKDSTKRYWELDNLDPNTEYSFRLNGFNRNGDGEFTERKNVVTQGIPPEAPEITSVSLDRDEPPVVSRIEWKMPKMKPNETPIEKYNLWLRPQGYPDSYIKSKTVDGTDLSTTISGLWMGVVYDVLLGAENREGRSQNATETIATPVGSPDGEPIGVQYEVMKGKIVVSWRPPPEEKRNGNITSYKAILSAMDESTDRFEKMVPAPSTSSTFEVNVRRAYLFKVAAATMKGIGPYSPVLTINPDPAG</sequence>
<feature type="signal peptide" evidence="3">
    <location>
        <begin position="1"/>
        <end position="32"/>
    </location>
</feature>
<dbReference type="InterPro" id="IPR013783">
    <property type="entry name" value="Ig-like_fold"/>
</dbReference>
<keyword evidence="6" id="KW-1185">Reference proteome</keyword>
<evidence type="ECO:0000256" key="2">
    <source>
        <dbReference type="ARBA" id="ARBA00023157"/>
    </source>
</evidence>
<evidence type="ECO:0000256" key="3">
    <source>
        <dbReference type="SAM" id="SignalP"/>
    </source>
</evidence>
<organism evidence="5 6">
    <name type="scientific">Caenorhabditis nigoni</name>
    <dbReference type="NCBI Taxonomy" id="1611254"/>
    <lineage>
        <taxon>Eukaryota</taxon>
        <taxon>Metazoa</taxon>
        <taxon>Ecdysozoa</taxon>
        <taxon>Nematoda</taxon>
        <taxon>Chromadorea</taxon>
        <taxon>Rhabditida</taxon>
        <taxon>Rhabditina</taxon>
        <taxon>Rhabditomorpha</taxon>
        <taxon>Rhabditoidea</taxon>
        <taxon>Rhabditidae</taxon>
        <taxon>Peloderinae</taxon>
        <taxon>Caenorhabditis</taxon>
    </lineage>
</organism>
<protein>
    <recommendedName>
        <fullName evidence="4">Fibronectin type-III domain-containing protein</fullName>
    </recommendedName>
</protein>
<dbReference type="PROSITE" id="PS50853">
    <property type="entry name" value="FN3"/>
    <property type="match status" value="3"/>
</dbReference>
<accession>A0A2G5V2R9</accession>
<reference evidence="6" key="1">
    <citation type="submission" date="2017-10" db="EMBL/GenBank/DDBJ databases">
        <title>Rapid genome shrinkage in a self-fertile nematode reveals novel sperm competition proteins.</title>
        <authorList>
            <person name="Yin D."/>
            <person name="Schwarz E.M."/>
            <person name="Thomas C.G."/>
            <person name="Felde R.L."/>
            <person name="Korf I.F."/>
            <person name="Cutter A.D."/>
            <person name="Schartner C.M."/>
            <person name="Ralston E.J."/>
            <person name="Meyer B.J."/>
            <person name="Haag E.S."/>
        </authorList>
    </citation>
    <scope>NUCLEOTIDE SEQUENCE [LARGE SCALE GENOMIC DNA]</scope>
    <source>
        <strain evidence="6">JU1422</strain>
    </source>
</reference>
<keyword evidence="3" id="KW-0732">Signal</keyword>
<dbReference type="Proteomes" id="UP000230233">
    <property type="component" value="Chromosome II"/>
</dbReference>
<dbReference type="InterPro" id="IPR036116">
    <property type="entry name" value="FN3_sf"/>
</dbReference>
<feature type="domain" description="Fibronectin type-III" evidence="4">
    <location>
        <begin position="304"/>
        <end position="400"/>
    </location>
</feature>
<evidence type="ECO:0000259" key="4">
    <source>
        <dbReference type="PROSITE" id="PS50853"/>
    </source>
</evidence>
<dbReference type="FunFam" id="2.60.40.10:FF:002244">
    <property type="entry name" value="CBN-TWK-30 protein"/>
    <property type="match status" value="1"/>
</dbReference>
<dbReference type="AlphaFoldDB" id="A0A2G5V2R9"/>
<dbReference type="PANTHER" id="PTHR13817:SF173">
    <property type="entry name" value="FRAZZLED"/>
    <property type="match status" value="1"/>
</dbReference>
<keyword evidence="2" id="KW-1015">Disulfide bond</keyword>
<feature type="chain" id="PRO_5013915770" description="Fibronectin type-III domain-containing protein" evidence="3">
    <location>
        <begin position="33"/>
        <end position="401"/>
    </location>
</feature>
<dbReference type="SMART" id="SM00060">
    <property type="entry name" value="FN3"/>
    <property type="match status" value="3"/>
</dbReference>
<feature type="domain" description="Fibronectin type-III" evidence="4">
    <location>
        <begin position="99"/>
        <end position="203"/>
    </location>
</feature>
<evidence type="ECO:0000313" key="6">
    <source>
        <dbReference type="Proteomes" id="UP000230233"/>
    </source>
</evidence>
<dbReference type="InterPro" id="IPR003961">
    <property type="entry name" value="FN3_dom"/>
</dbReference>